<feature type="domain" description="Nudix hydrolase" evidence="7">
    <location>
        <begin position="4"/>
        <end position="147"/>
    </location>
</feature>
<evidence type="ECO:0000313" key="8">
    <source>
        <dbReference type="EMBL" id="POP51618.1"/>
    </source>
</evidence>
<keyword evidence="6" id="KW-0464">Manganese</keyword>
<protein>
    <submittedName>
        <fullName evidence="8">NUDIX hydrolase</fullName>
    </submittedName>
</protein>
<dbReference type="InterPro" id="IPR039121">
    <property type="entry name" value="NUDT19"/>
</dbReference>
<comment type="caution">
    <text evidence="8">The sequence shown here is derived from an EMBL/GenBank/DDBJ whole genome shotgun (WGS) entry which is preliminary data.</text>
</comment>
<evidence type="ECO:0000256" key="5">
    <source>
        <dbReference type="ARBA" id="ARBA00022842"/>
    </source>
</evidence>
<dbReference type="EMBL" id="PQGG01000037">
    <property type="protein sequence ID" value="POP51618.1"/>
    <property type="molecule type" value="Genomic_DNA"/>
</dbReference>
<reference evidence="8" key="1">
    <citation type="submission" date="2018-01" db="EMBL/GenBank/DDBJ databases">
        <authorList>
            <person name="Yu X.-D."/>
        </authorList>
    </citation>
    <scope>NUCLEOTIDE SEQUENCE</scope>
    <source>
        <strain evidence="8">ZX-21</strain>
    </source>
</reference>
<comment type="cofactor">
    <cofactor evidence="1">
        <name>Mn(2+)</name>
        <dbReference type="ChEBI" id="CHEBI:29035"/>
    </cofactor>
</comment>
<dbReference type="InterPro" id="IPR015797">
    <property type="entry name" value="NUDIX_hydrolase-like_dom_sf"/>
</dbReference>
<evidence type="ECO:0000259" key="7">
    <source>
        <dbReference type="PROSITE" id="PS51462"/>
    </source>
</evidence>
<dbReference type="InterPro" id="IPR000086">
    <property type="entry name" value="NUDIX_hydrolase_dom"/>
</dbReference>
<evidence type="ECO:0000256" key="2">
    <source>
        <dbReference type="ARBA" id="ARBA00001946"/>
    </source>
</evidence>
<dbReference type="PANTHER" id="PTHR12318:SF0">
    <property type="entry name" value="ACYL-COENZYME A DIPHOSPHATASE NUDT19"/>
    <property type="match status" value="1"/>
</dbReference>
<dbReference type="OrthoDB" id="9788263at2"/>
<name>A0A2S4HCD0_9GAMM</name>
<dbReference type="PANTHER" id="PTHR12318">
    <property type="entry name" value="TESTOSTERONE-REGULATED PROTEIN RP2"/>
    <property type="match status" value="1"/>
</dbReference>
<dbReference type="Gene3D" id="3.90.79.10">
    <property type="entry name" value="Nucleoside Triphosphate Pyrophosphohydrolase"/>
    <property type="match status" value="2"/>
</dbReference>
<keyword evidence="3" id="KW-0479">Metal-binding</keyword>
<comment type="cofactor">
    <cofactor evidence="2">
        <name>Mg(2+)</name>
        <dbReference type="ChEBI" id="CHEBI:18420"/>
    </cofactor>
</comment>
<dbReference type="AlphaFoldDB" id="A0A2S4HCD0"/>
<dbReference type="GO" id="GO:0016818">
    <property type="term" value="F:hydrolase activity, acting on acid anhydrides, in phosphorus-containing anhydrides"/>
    <property type="evidence" value="ECO:0007669"/>
    <property type="project" value="InterPro"/>
</dbReference>
<evidence type="ECO:0000256" key="1">
    <source>
        <dbReference type="ARBA" id="ARBA00001936"/>
    </source>
</evidence>
<dbReference type="CDD" id="cd18870">
    <property type="entry name" value="NUDIX_AcylCoAdiphos_Nudt19"/>
    <property type="match status" value="1"/>
</dbReference>
<evidence type="ECO:0000313" key="9">
    <source>
        <dbReference type="Proteomes" id="UP000237222"/>
    </source>
</evidence>
<dbReference type="GO" id="GO:0046872">
    <property type="term" value="F:metal ion binding"/>
    <property type="evidence" value="ECO:0007669"/>
    <property type="project" value="UniProtKB-KW"/>
</dbReference>
<dbReference type="SUPFAM" id="SSF55811">
    <property type="entry name" value="Nudix"/>
    <property type="match status" value="1"/>
</dbReference>
<proteinExistence type="predicted"/>
<organism evidence="8 9">
    <name type="scientific">Zhongshania marina</name>
    <dbReference type="NCBI Taxonomy" id="2304603"/>
    <lineage>
        <taxon>Bacteria</taxon>
        <taxon>Pseudomonadati</taxon>
        <taxon>Pseudomonadota</taxon>
        <taxon>Gammaproteobacteria</taxon>
        <taxon>Cellvibrionales</taxon>
        <taxon>Spongiibacteraceae</taxon>
        <taxon>Zhongshania</taxon>
    </lineage>
</organism>
<keyword evidence="5" id="KW-0460">Magnesium</keyword>
<keyword evidence="4 8" id="KW-0378">Hydrolase</keyword>
<evidence type="ECO:0000256" key="4">
    <source>
        <dbReference type="ARBA" id="ARBA00022801"/>
    </source>
</evidence>
<evidence type="ECO:0000256" key="3">
    <source>
        <dbReference type="ARBA" id="ARBA00022723"/>
    </source>
</evidence>
<dbReference type="Proteomes" id="UP000237222">
    <property type="component" value="Unassembled WGS sequence"/>
</dbReference>
<gene>
    <name evidence="8" type="ORF">C0068_16270</name>
</gene>
<evidence type="ECO:0000256" key="6">
    <source>
        <dbReference type="ARBA" id="ARBA00023211"/>
    </source>
</evidence>
<accession>A0A2S4HCD0</accession>
<dbReference type="InterPro" id="IPR020084">
    <property type="entry name" value="NUDIX_hydrolase_CS"/>
</dbReference>
<sequence>MTSEIRAAATAVIVRDSDNGIETLLLRRHKQLKVGGGHWVFPGGTVDPEDILGTSSDEEAARAAAIRETEEEAGIFLRAEDLLLLSHWTTPPSMGRRFATWFYLAEGDHADVVVDGEEMDDFSWATPAHFLELHRLGELALMPPTVVTLTELAACAKRVDAAAFYTNRSVPYFEPKVSSHNDIVCMLYGGDAGYGDVDPTISGPRNRCYLEAGVWRYEFSAE</sequence>
<dbReference type="PROSITE" id="PS00893">
    <property type="entry name" value="NUDIX_BOX"/>
    <property type="match status" value="1"/>
</dbReference>
<dbReference type="PROSITE" id="PS51462">
    <property type="entry name" value="NUDIX"/>
    <property type="match status" value="1"/>
</dbReference>
<dbReference type="RefSeq" id="WP_103685537.1">
    <property type="nucleotide sequence ID" value="NZ_PQGG01000037.1"/>
</dbReference>
<dbReference type="Pfam" id="PF00293">
    <property type="entry name" value="NUDIX"/>
    <property type="match status" value="1"/>
</dbReference>